<feature type="transmembrane region" description="Helical" evidence="1">
    <location>
        <begin position="16"/>
        <end position="39"/>
    </location>
</feature>
<keyword evidence="3" id="KW-1185">Reference proteome</keyword>
<dbReference type="RefSeq" id="WP_092497283.1">
    <property type="nucleotide sequence ID" value="NZ_FOFG01000009.1"/>
</dbReference>
<feature type="transmembrane region" description="Helical" evidence="1">
    <location>
        <begin position="138"/>
        <end position="158"/>
    </location>
</feature>
<keyword evidence="1" id="KW-0472">Membrane</keyword>
<feature type="transmembrane region" description="Helical" evidence="1">
    <location>
        <begin position="107"/>
        <end position="126"/>
    </location>
</feature>
<accession>A0A1H9KEA0</accession>
<keyword evidence="1" id="KW-0812">Transmembrane</keyword>
<dbReference type="STRING" id="1855383.SAMN05216548_109168"/>
<sequence>MLPRLLAFYERVRTSLWFLPVLMTLEAAVIAWVALRIHLELDLDSRVWWLNQSNAQNASNLLSSLLSSLVTMATLVISITMVVLTLAANQLGPRLIRSFMADLRTQAVLGLFIGTIVYLVLVFRAIDTDLPKEAVPHVAVTSGTVLFLVCVFTLLFYVHHLGRSIVADNVVNRIGARLDEAIADNLPEIGEADAPVPPHLVREAASAFGLPESGYVQYIAHDAIAEAAAKRNVYVEINFRPGMHLIRKREHVFIWPSDLLDEDLRSAIAGAVVIGEERTAASDLEFSLRQLVEIALRALSPGINDPYTAIAVIDRLASSLAAVMERGEPRQVWTDGGGTPRLTAFASTFSGLVDVAYSQIRQAAATQPAVLLRLLEALTSLARRPRTDAQARVLRTQIEAVAATARKAMTVPHDCEALEERIAEAEGVMERAEPRA</sequence>
<evidence type="ECO:0000313" key="2">
    <source>
        <dbReference type="EMBL" id="SEQ97247.1"/>
    </source>
</evidence>
<evidence type="ECO:0000313" key="3">
    <source>
        <dbReference type="Proteomes" id="UP000199647"/>
    </source>
</evidence>
<gene>
    <name evidence="2" type="ORF">SAMN05216548_109168</name>
</gene>
<name>A0A1H9KEA0_9HYPH</name>
<dbReference type="InterPro" id="IPR018723">
    <property type="entry name" value="DUF2254_membrane"/>
</dbReference>
<dbReference type="EMBL" id="FOFG01000009">
    <property type="protein sequence ID" value="SEQ97247.1"/>
    <property type="molecule type" value="Genomic_DNA"/>
</dbReference>
<organism evidence="2 3">
    <name type="scientific">Faunimonas pinastri</name>
    <dbReference type="NCBI Taxonomy" id="1855383"/>
    <lineage>
        <taxon>Bacteria</taxon>
        <taxon>Pseudomonadati</taxon>
        <taxon>Pseudomonadota</taxon>
        <taxon>Alphaproteobacteria</taxon>
        <taxon>Hyphomicrobiales</taxon>
        <taxon>Afifellaceae</taxon>
        <taxon>Faunimonas</taxon>
    </lineage>
</organism>
<proteinExistence type="predicted"/>
<dbReference type="OrthoDB" id="2955631at2"/>
<feature type="transmembrane region" description="Helical" evidence="1">
    <location>
        <begin position="59"/>
        <end position="86"/>
    </location>
</feature>
<dbReference type="Proteomes" id="UP000199647">
    <property type="component" value="Unassembled WGS sequence"/>
</dbReference>
<reference evidence="2 3" key="1">
    <citation type="submission" date="2016-10" db="EMBL/GenBank/DDBJ databases">
        <authorList>
            <person name="de Groot N.N."/>
        </authorList>
    </citation>
    <scope>NUCLEOTIDE SEQUENCE [LARGE SCALE GENOMIC DNA]</scope>
    <source>
        <strain evidence="2 3">A52C2</strain>
    </source>
</reference>
<dbReference type="Pfam" id="PF10011">
    <property type="entry name" value="DUF2254"/>
    <property type="match status" value="1"/>
</dbReference>
<protein>
    <submittedName>
        <fullName evidence="2">Uncharacterized membrane protein</fullName>
    </submittedName>
</protein>
<dbReference type="AlphaFoldDB" id="A0A1H9KEA0"/>
<evidence type="ECO:0000256" key="1">
    <source>
        <dbReference type="SAM" id="Phobius"/>
    </source>
</evidence>
<keyword evidence="1" id="KW-1133">Transmembrane helix</keyword>